<evidence type="ECO:0000313" key="12">
    <source>
        <dbReference type="Proteomes" id="UP000232631"/>
    </source>
</evidence>
<dbReference type="KEGG" id="msub:BK009_07670"/>
<dbReference type="GeneID" id="35123021"/>
<evidence type="ECO:0000256" key="4">
    <source>
        <dbReference type="ARBA" id="ARBA00037396"/>
    </source>
</evidence>
<organism evidence="10 12">
    <name type="scientific">Methanobacterium subterraneum</name>
    <dbReference type="NCBI Taxonomy" id="59277"/>
    <lineage>
        <taxon>Archaea</taxon>
        <taxon>Methanobacteriati</taxon>
        <taxon>Methanobacteriota</taxon>
        <taxon>Methanomada group</taxon>
        <taxon>Methanobacteria</taxon>
        <taxon>Methanobacteriales</taxon>
        <taxon>Methanobacteriaceae</taxon>
        <taxon>Methanobacterium</taxon>
    </lineage>
</organism>
<dbReference type="GO" id="GO:0030976">
    <property type="term" value="F:thiamine pyrophosphate binding"/>
    <property type="evidence" value="ECO:0007669"/>
    <property type="project" value="InterPro"/>
</dbReference>
<dbReference type="EMBL" id="JABBYL010000029">
    <property type="protein sequence ID" value="NMO09807.1"/>
    <property type="molecule type" value="Genomic_DNA"/>
</dbReference>
<name>A0A2H4VR41_9EURY</name>
<evidence type="ECO:0000313" key="10">
    <source>
        <dbReference type="EMBL" id="AUB60569.1"/>
    </source>
</evidence>
<evidence type="ECO:0000259" key="9">
    <source>
        <dbReference type="Pfam" id="PF02775"/>
    </source>
</evidence>
<evidence type="ECO:0000256" key="2">
    <source>
        <dbReference type="ARBA" id="ARBA00022793"/>
    </source>
</evidence>
<dbReference type="Gene3D" id="3.40.50.970">
    <property type="match status" value="1"/>
</dbReference>
<dbReference type="NCBIfam" id="TIGR03846">
    <property type="entry name" value="sulfopy_beta"/>
    <property type="match status" value="1"/>
</dbReference>
<dbReference type="EMBL" id="CP017768">
    <property type="protein sequence ID" value="AUB60569.1"/>
    <property type="molecule type" value="Genomic_DNA"/>
</dbReference>
<evidence type="ECO:0000313" key="13">
    <source>
        <dbReference type="Proteomes" id="UP000591058"/>
    </source>
</evidence>
<dbReference type="GO" id="GO:0050545">
    <property type="term" value="F:sulfopyruvate decarboxylase activity"/>
    <property type="evidence" value="ECO:0007669"/>
    <property type="project" value="UniProtKB-EC"/>
</dbReference>
<dbReference type="SUPFAM" id="SSF52518">
    <property type="entry name" value="Thiamin diphosphate-binding fold (THDP-binding)"/>
    <property type="match status" value="1"/>
</dbReference>
<comment type="subunit">
    <text evidence="6">Heterododecamer composed of 6 subunits alpha and 6 subunits beta.</text>
</comment>
<dbReference type="EC" id="4.1.1.79" evidence="7"/>
<gene>
    <name evidence="11" type="primary">comE</name>
    <name evidence="10" type="ORF">BK009_07670</name>
    <name evidence="11" type="ORF">HG719_08225</name>
</gene>
<keyword evidence="3 11" id="KW-0456">Lyase</keyword>
<comment type="function">
    <text evidence="4">Involved in the biosynthesis of the coenzyme M (2-mercaptoethanesulfonic acid). Catalyzes the decarboxylation of sulfopyruvate to sulfoacetaldehyde.</text>
</comment>
<dbReference type="Proteomes" id="UP000591058">
    <property type="component" value="Unassembled WGS sequence"/>
</dbReference>
<dbReference type="Pfam" id="PF02775">
    <property type="entry name" value="TPP_enzyme_C"/>
    <property type="match status" value="1"/>
</dbReference>
<reference evidence="10 12" key="1">
    <citation type="submission" date="2016-10" db="EMBL/GenBank/DDBJ databases">
        <title>Comparative genomics between deep and shallow subseafloor isolates.</title>
        <authorList>
            <person name="Ishii S."/>
            <person name="Miller J.R."/>
            <person name="Sutton G."/>
            <person name="Suzuki S."/>
            <person name="Methe B."/>
            <person name="Inagaki F."/>
            <person name="Imachi H."/>
        </authorList>
    </citation>
    <scope>NUCLEOTIDE SEQUENCE [LARGE SCALE GENOMIC DNA]</scope>
    <source>
        <strain evidence="10 12">A8p</strain>
    </source>
</reference>
<comment type="pathway">
    <text evidence="5">Cofactor biosynthesis; coenzyme M biosynthesis; sulfoacetaldehyde from phosphoenolpyruvate and sulfite: step 4/4.</text>
</comment>
<dbReference type="RefSeq" id="WP_100907028.1">
    <property type="nucleotide sequence ID" value="NZ_CP017768.1"/>
</dbReference>
<dbReference type="Proteomes" id="UP000232631">
    <property type="component" value="Chromosome"/>
</dbReference>
<dbReference type="InterPro" id="IPR011766">
    <property type="entry name" value="TPP_enzyme_TPP-bd"/>
</dbReference>
<keyword evidence="10" id="KW-0670">Pyruvate</keyword>
<dbReference type="PANTHER" id="PTHR42818">
    <property type="entry name" value="SULFOPYRUVATE DECARBOXYLASE SUBUNIT ALPHA"/>
    <property type="match status" value="1"/>
</dbReference>
<dbReference type="AlphaFoldDB" id="A0A2H4VR41"/>
<keyword evidence="1" id="KW-0174">Coenzyme M biosynthesis</keyword>
<evidence type="ECO:0000256" key="6">
    <source>
        <dbReference type="ARBA" id="ARBA00038733"/>
    </source>
</evidence>
<evidence type="ECO:0000256" key="5">
    <source>
        <dbReference type="ARBA" id="ARBA00037914"/>
    </source>
</evidence>
<dbReference type="InterPro" id="IPR022494">
    <property type="entry name" value="Sulfopyruvate_deCO2ase_bsu"/>
</dbReference>
<dbReference type="GO" id="GO:0019295">
    <property type="term" value="P:coenzyme M biosynthetic process"/>
    <property type="evidence" value="ECO:0007669"/>
    <property type="project" value="UniProtKB-KW"/>
</dbReference>
<accession>A0A2H4VR41</accession>
<comment type="catalytic activity">
    <reaction evidence="8">
        <text>3-sulfopyruvate + H(+) = sulfoacetaldehyde + CO2</text>
        <dbReference type="Rhea" id="RHEA:20948"/>
        <dbReference type="ChEBI" id="CHEBI:15378"/>
        <dbReference type="ChEBI" id="CHEBI:16526"/>
        <dbReference type="ChEBI" id="CHEBI:57940"/>
        <dbReference type="ChEBI" id="CHEBI:58246"/>
        <dbReference type="EC" id="4.1.1.79"/>
    </reaction>
</comment>
<keyword evidence="2" id="KW-0210">Decarboxylase</keyword>
<evidence type="ECO:0000256" key="3">
    <source>
        <dbReference type="ARBA" id="ARBA00023239"/>
    </source>
</evidence>
<feature type="domain" description="Thiamine pyrophosphate enzyme TPP-binding" evidence="9">
    <location>
        <begin position="40"/>
        <end position="155"/>
    </location>
</feature>
<sequence>MERIKALEQITKQLKDELVICNIGFPSRELYHVKDSSKHFYMMGSMGMASSIGLGLAIAQDRKVIVFDGDGSLLMNLGSLVTIYNQSPENLVLVVLDNECYGSTGNQCTYSSTTNLKKVAEGVGFKNTVFYQESPEVEIDFAPVLEMEGPVFVHVKVKAGNASVPVIPLEPPEIKERFMREVQGN</sequence>
<dbReference type="InterPro" id="IPR029061">
    <property type="entry name" value="THDP-binding"/>
</dbReference>
<dbReference type="InterPro" id="IPR051818">
    <property type="entry name" value="TPP_dependent_decarboxylase"/>
</dbReference>
<reference evidence="11 13" key="2">
    <citation type="submission" date="2020-04" db="EMBL/GenBank/DDBJ databases">
        <title>Draft genome of Methanobacterium subterraneum isolated from animal feces.</title>
        <authorList>
            <person name="Ouboter H.T."/>
            <person name="Berger S."/>
            <person name="Gungor E."/>
            <person name="Jetten M.S.M."/>
            <person name="Welte C.U."/>
        </authorList>
    </citation>
    <scope>NUCLEOTIDE SEQUENCE [LARGE SCALE GENOMIC DNA]</scope>
    <source>
        <strain evidence="11">HO_2020</strain>
    </source>
</reference>
<keyword evidence="12" id="KW-1185">Reference proteome</keyword>
<evidence type="ECO:0000313" key="11">
    <source>
        <dbReference type="EMBL" id="NMO09807.1"/>
    </source>
</evidence>
<protein>
    <recommendedName>
        <fullName evidence="7">sulfopyruvate decarboxylase</fullName>
        <ecNumber evidence="7">4.1.1.79</ecNumber>
    </recommendedName>
</protein>
<dbReference type="PANTHER" id="PTHR42818:SF1">
    <property type="entry name" value="SULFOPYRUVATE DECARBOXYLASE"/>
    <property type="match status" value="1"/>
</dbReference>
<evidence type="ECO:0000256" key="1">
    <source>
        <dbReference type="ARBA" id="ARBA00022545"/>
    </source>
</evidence>
<evidence type="ECO:0000256" key="8">
    <source>
        <dbReference type="ARBA" id="ARBA00048551"/>
    </source>
</evidence>
<proteinExistence type="predicted"/>
<dbReference type="CDD" id="cd03372">
    <property type="entry name" value="TPP_ComE"/>
    <property type="match status" value="1"/>
</dbReference>
<evidence type="ECO:0000256" key="7">
    <source>
        <dbReference type="ARBA" id="ARBA00038875"/>
    </source>
</evidence>